<dbReference type="SUPFAM" id="SSF53335">
    <property type="entry name" value="S-adenosyl-L-methionine-dependent methyltransferases"/>
    <property type="match status" value="1"/>
</dbReference>
<proteinExistence type="predicted"/>
<dbReference type="EMBL" id="CP113797">
    <property type="protein sequence ID" value="WAL60355.1"/>
    <property type="molecule type" value="Genomic_DNA"/>
</dbReference>
<dbReference type="InterPro" id="IPR029063">
    <property type="entry name" value="SAM-dependent_MTases_sf"/>
</dbReference>
<accession>A0A9E8ZBT4</accession>
<gene>
    <name evidence="3" type="ORF">OXH18_24865</name>
</gene>
<keyword evidence="4" id="KW-1185">Reference proteome</keyword>
<dbReference type="KEGG" id="tsin:OXH18_24865"/>
<dbReference type="RefSeq" id="WP_268610241.1">
    <property type="nucleotide sequence ID" value="NZ_CP113797.1"/>
</dbReference>
<dbReference type="GO" id="GO:0008168">
    <property type="term" value="F:methyltransferase activity"/>
    <property type="evidence" value="ECO:0007669"/>
    <property type="project" value="UniProtKB-KW"/>
</dbReference>
<keyword evidence="1 3" id="KW-0489">Methyltransferase</keyword>
<dbReference type="Pfam" id="PF04072">
    <property type="entry name" value="LCM"/>
    <property type="match status" value="1"/>
</dbReference>
<protein>
    <submittedName>
        <fullName evidence="3">Class I SAM-dependent methyltransferase</fullName>
    </submittedName>
</protein>
<dbReference type="InterPro" id="IPR007213">
    <property type="entry name" value="Ppm1/Ppm2/Tcmp"/>
</dbReference>
<dbReference type="PIRSF" id="PIRSF028177">
    <property type="entry name" value="Polyketide_synth_Omtfrase_TcmP"/>
    <property type="match status" value="1"/>
</dbReference>
<evidence type="ECO:0000256" key="2">
    <source>
        <dbReference type="ARBA" id="ARBA00022679"/>
    </source>
</evidence>
<dbReference type="Gene3D" id="3.40.50.150">
    <property type="entry name" value="Vaccinia Virus protein VP39"/>
    <property type="match status" value="1"/>
</dbReference>
<dbReference type="GO" id="GO:0032259">
    <property type="term" value="P:methylation"/>
    <property type="evidence" value="ECO:0007669"/>
    <property type="project" value="UniProtKB-KW"/>
</dbReference>
<reference evidence="3" key="1">
    <citation type="submission" date="2022-12" db="EMBL/GenBank/DDBJ databases">
        <title>Polyphasic identification of a Novel Hot-Spring Cyanobacterium Ocullathermofonsia sinensis gen nov. sp. nov. and Genomic Insights on its Adaptations to the Thermal Habitat.</title>
        <authorList>
            <person name="Daroch M."/>
            <person name="Tang J."/>
            <person name="Jiang Y."/>
        </authorList>
    </citation>
    <scope>NUCLEOTIDE SEQUENCE</scope>
    <source>
        <strain evidence="3">PKUAC-SCTA174</strain>
    </source>
</reference>
<evidence type="ECO:0000313" key="4">
    <source>
        <dbReference type="Proteomes" id="UP001163152"/>
    </source>
</evidence>
<organism evidence="3 4">
    <name type="scientific">Thermocoleostomius sinensis A174</name>
    <dbReference type="NCBI Taxonomy" id="2016057"/>
    <lineage>
        <taxon>Bacteria</taxon>
        <taxon>Bacillati</taxon>
        <taxon>Cyanobacteriota</taxon>
        <taxon>Cyanophyceae</taxon>
        <taxon>Oculatellales</taxon>
        <taxon>Oculatellaceae</taxon>
        <taxon>Thermocoleostomius</taxon>
    </lineage>
</organism>
<dbReference type="Proteomes" id="UP001163152">
    <property type="component" value="Chromosome"/>
</dbReference>
<sequence>MQLRESTDQLTGVTETLMITLYARAIEAQRSESILSDCKAVEIIEHLDYDFSKYEQGWGSQLGCVIRVKILDRIVQNFLETHPSAVIVNLGAGLCTRFSRLDNGEVRWYEVDFPEVIDLRRKLFQETDRHRFVDKSILDFSWMDDIQRSPNQPMMILYEGVSMYLSEADNRALLLQIGDRFAPVEVLFDVISRKLARGTKQHDTVSKTSAEFQWGIDDSKALETWSPNIIRKQEEFYLTQFLDYPQRLPIVWRMVAQLFPFIPLALFKNSSRIVRLQTGTHIL</sequence>
<name>A0A9E8ZBT4_9CYAN</name>
<dbReference type="InterPro" id="IPR016874">
    <property type="entry name" value="TcmP-like"/>
</dbReference>
<dbReference type="AlphaFoldDB" id="A0A9E8ZBT4"/>
<dbReference type="PANTHER" id="PTHR43619:SF2">
    <property type="entry name" value="S-ADENOSYL-L-METHIONINE-DEPENDENT METHYLTRANSFERASES SUPERFAMILY PROTEIN"/>
    <property type="match status" value="1"/>
</dbReference>
<evidence type="ECO:0000256" key="1">
    <source>
        <dbReference type="ARBA" id="ARBA00022603"/>
    </source>
</evidence>
<evidence type="ECO:0000313" key="3">
    <source>
        <dbReference type="EMBL" id="WAL60355.1"/>
    </source>
</evidence>
<dbReference type="PANTHER" id="PTHR43619">
    <property type="entry name" value="S-ADENOSYL-L-METHIONINE-DEPENDENT METHYLTRANSFERASE YKTD-RELATED"/>
    <property type="match status" value="1"/>
</dbReference>
<keyword evidence="2" id="KW-0808">Transferase</keyword>